<evidence type="ECO:0008006" key="4">
    <source>
        <dbReference type="Google" id="ProtNLM"/>
    </source>
</evidence>
<dbReference type="AlphaFoldDB" id="A0A2K2FXD6"/>
<dbReference type="Pfam" id="PF19883">
    <property type="entry name" value="DUF6356"/>
    <property type="match status" value="1"/>
</dbReference>
<dbReference type="OrthoDB" id="7652114at2"/>
<reference evidence="2 3" key="1">
    <citation type="submission" date="2016-05" db="EMBL/GenBank/DDBJ databases">
        <title>Complete genome sequence of Novosphingobium guangzhouense SA925(T).</title>
        <authorList>
            <person name="Sha S."/>
        </authorList>
    </citation>
    <scope>NUCLEOTIDE SEQUENCE [LARGE SCALE GENOMIC DNA]</scope>
    <source>
        <strain evidence="2 3">SA925</strain>
    </source>
</reference>
<gene>
    <name evidence="2" type="ORF">A8V01_06860</name>
</gene>
<dbReference type="EMBL" id="LYMM01000051">
    <property type="protein sequence ID" value="PNU03424.1"/>
    <property type="molecule type" value="Genomic_DNA"/>
</dbReference>
<evidence type="ECO:0000313" key="3">
    <source>
        <dbReference type="Proteomes" id="UP000236327"/>
    </source>
</evidence>
<comment type="caution">
    <text evidence="2">The sequence shown here is derived from an EMBL/GenBank/DDBJ whole genome shotgun (WGS) entry which is preliminary data.</text>
</comment>
<proteinExistence type="predicted"/>
<keyword evidence="3" id="KW-1185">Reference proteome</keyword>
<evidence type="ECO:0000256" key="1">
    <source>
        <dbReference type="SAM" id="MobiDB-lite"/>
    </source>
</evidence>
<dbReference type="Proteomes" id="UP000236327">
    <property type="component" value="Unassembled WGS sequence"/>
</dbReference>
<feature type="region of interest" description="Disordered" evidence="1">
    <location>
        <begin position="65"/>
        <end position="85"/>
    </location>
</feature>
<evidence type="ECO:0000313" key="2">
    <source>
        <dbReference type="EMBL" id="PNU03424.1"/>
    </source>
</evidence>
<dbReference type="RefSeq" id="WP_103097855.1">
    <property type="nucleotide sequence ID" value="NZ_LYMM01000051.1"/>
</dbReference>
<name>A0A2K2FXD6_9SPHN</name>
<dbReference type="InterPro" id="IPR045936">
    <property type="entry name" value="DUF6356"/>
</dbReference>
<organism evidence="2 3">
    <name type="scientific">Novosphingobium guangzhouense</name>
    <dbReference type="NCBI Taxonomy" id="1850347"/>
    <lineage>
        <taxon>Bacteria</taxon>
        <taxon>Pseudomonadati</taxon>
        <taxon>Pseudomonadota</taxon>
        <taxon>Alphaproteobacteria</taxon>
        <taxon>Sphingomonadales</taxon>
        <taxon>Sphingomonadaceae</taxon>
        <taxon>Novosphingobium</taxon>
    </lineage>
</organism>
<sequence length="85" mass="9397">MFRKIFQEHPESVGETYGQHFQSAFGFGTAMVVGGVKCLIHGILPPLFTTSGSDVVRVLHRRMVTHRHRDQQHGDAGAALPASRK</sequence>
<accession>A0A2K2FXD6</accession>
<protein>
    <recommendedName>
        <fullName evidence="4">Capsule biosynthesis protein</fullName>
    </recommendedName>
</protein>